<comment type="caution">
    <text evidence="7">The sequence shown here is derived from an EMBL/GenBank/DDBJ whole genome shotgun (WGS) entry which is preliminary data.</text>
</comment>
<dbReference type="AlphaFoldDB" id="A0A2R7Y395"/>
<evidence type="ECO:0000313" key="7">
    <source>
        <dbReference type="EMBL" id="PUA31990.1"/>
    </source>
</evidence>
<dbReference type="HAMAP" id="MF_01456">
    <property type="entry name" value="NDH1_NuoK"/>
    <property type="match status" value="1"/>
</dbReference>
<proteinExistence type="inferred from homology"/>
<dbReference type="NCBIfam" id="NF004320">
    <property type="entry name" value="PRK05715.1-2"/>
    <property type="match status" value="1"/>
</dbReference>
<dbReference type="Proteomes" id="UP000244066">
    <property type="component" value="Unassembled WGS sequence"/>
</dbReference>
<evidence type="ECO:0000256" key="2">
    <source>
        <dbReference type="ARBA" id="ARBA00022475"/>
    </source>
</evidence>
<sequence>MALYVLYYVLAAVLLFIIGVYTLTTKRSIIKMIIGIEIMINAAHLNFIALSTNFPGGVVDPFAQSVVLISMAVGAAVIALALLLSVHVYRTYKTLDITLLRRLRR</sequence>
<protein>
    <submittedName>
        <fullName evidence="7">NADH-quinone oxidoreductase subunit K</fullName>
    </submittedName>
</protein>
<feature type="transmembrane region" description="Helical" evidence="6">
    <location>
        <begin position="62"/>
        <end position="84"/>
    </location>
</feature>
<dbReference type="Pfam" id="PF00420">
    <property type="entry name" value="Oxidored_q2"/>
    <property type="match status" value="1"/>
</dbReference>
<dbReference type="EMBL" id="NDWU01000011">
    <property type="protein sequence ID" value="PUA31990.1"/>
    <property type="molecule type" value="Genomic_DNA"/>
</dbReference>
<evidence type="ECO:0000256" key="1">
    <source>
        <dbReference type="ARBA" id="ARBA00004651"/>
    </source>
</evidence>
<keyword evidence="2" id="KW-1003">Cell membrane</keyword>
<evidence type="ECO:0000256" key="5">
    <source>
        <dbReference type="ARBA" id="ARBA00023136"/>
    </source>
</evidence>
<reference evidence="7 8" key="1">
    <citation type="submission" date="2017-04" db="EMBL/GenBank/DDBJ databases">
        <title>Draft Aigarchaeota genome from a New Zealand hot spring.</title>
        <authorList>
            <person name="Reysenbach A.-L."/>
            <person name="Donaho J.A."/>
            <person name="Gerhart J."/>
            <person name="Kelley J.F."/>
            <person name="Kouba K."/>
            <person name="Podar M."/>
            <person name="Stott M."/>
        </authorList>
    </citation>
    <scope>NUCLEOTIDE SEQUENCE [LARGE SCALE GENOMIC DNA]</scope>
    <source>
        <strain evidence="7">NZ13_MG1</strain>
    </source>
</reference>
<dbReference type="PANTHER" id="PTHR34583">
    <property type="entry name" value="ANTIPORTER SUBUNIT MNHC2-RELATED"/>
    <property type="match status" value="1"/>
</dbReference>
<gene>
    <name evidence="7" type="ORF">B9J98_04935</name>
</gene>
<keyword evidence="3 6" id="KW-0812">Transmembrane</keyword>
<keyword evidence="5 6" id="KW-0472">Membrane</keyword>
<dbReference type="PANTHER" id="PTHR34583:SF2">
    <property type="entry name" value="ANTIPORTER SUBUNIT MNHC2-RELATED"/>
    <property type="match status" value="1"/>
</dbReference>
<feature type="transmembrane region" description="Helical" evidence="6">
    <location>
        <begin position="6"/>
        <end position="23"/>
    </location>
</feature>
<dbReference type="InterPro" id="IPR039428">
    <property type="entry name" value="NUOK/Mnh_C1-like"/>
</dbReference>
<evidence type="ECO:0000256" key="3">
    <source>
        <dbReference type="ARBA" id="ARBA00022692"/>
    </source>
</evidence>
<dbReference type="GO" id="GO:0005886">
    <property type="term" value="C:plasma membrane"/>
    <property type="evidence" value="ECO:0007669"/>
    <property type="project" value="UniProtKB-SubCell"/>
</dbReference>
<evidence type="ECO:0000313" key="8">
    <source>
        <dbReference type="Proteomes" id="UP000244066"/>
    </source>
</evidence>
<dbReference type="GO" id="GO:0016651">
    <property type="term" value="F:oxidoreductase activity, acting on NAD(P)H"/>
    <property type="evidence" value="ECO:0007669"/>
    <property type="project" value="InterPro"/>
</dbReference>
<organism evidence="7 8">
    <name type="scientific">Candidatus Terraquivivens tikiterensis</name>
    <dbReference type="NCBI Taxonomy" id="1980982"/>
    <lineage>
        <taxon>Archaea</taxon>
        <taxon>Nitrososphaerota</taxon>
        <taxon>Candidatus Wolframiiraptoraceae</taxon>
        <taxon>Candidatus Terraquivivens</taxon>
    </lineage>
</organism>
<keyword evidence="4 6" id="KW-1133">Transmembrane helix</keyword>
<evidence type="ECO:0000256" key="6">
    <source>
        <dbReference type="SAM" id="Phobius"/>
    </source>
</evidence>
<accession>A0A2R7Y395</accession>
<dbReference type="InterPro" id="IPR050601">
    <property type="entry name" value="CPA3_antiporter_subunitC"/>
</dbReference>
<dbReference type="GO" id="GO:0042773">
    <property type="term" value="P:ATP synthesis coupled electron transport"/>
    <property type="evidence" value="ECO:0007669"/>
    <property type="project" value="InterPro"/>
</dbReference>
<feature type="transmembrane region" description="Helical" evidence="6">
    <location>
        <begin position="30"/>
        <end position="50"/>
    </location>
</feature>
<name>A0A2R7Y395_9ARCH</name>
<dbReference type="Gene3D" id="1.10.287.3510">
    <property type="match status" value="1"/>
</dbReference>
<evidence type="ECO:0000256" key="4">
    <source>
        <dbReference type="ARBA" id="ARBA00022989"/>
    </source>
</evidence>
<comment type="subcellular location">
    <subcellularLocation>
        <location evidence="1">Cell membrane</location>
        <topology evidence="1">Multi-pass membrane protein</topology>
    </subcellularLocation>
</comment>
<dbReference type="InterPro" id="IPR001133">
    <property type="entry name" value="NADH_UbQ_OxRdtase_chain4L/K"/>
</dbReference>